<keyword evidence="3 9" id="KW-0548">Nucleotidyltransferase</keyword>
<dbReference type="Pfam" id="PF01467">
    <property type="entry name" value="CTP_transf_like"/>
    <property type="match status" value="1"/>
</dbReference>
<dbReference type="InterPro" id="IPR050385">
    <property type="entry name" value="Archaeal_FAD_synthase"/>
</dbReference>
<proteinExistence type="predicted"/>
<dbReference type="PANTHER" id="PTHR43793">
    <property type="entry name" value="FAD SYNTHASE"/>
    <property type="match status" value="1"/>
</dbReference>
<evidence type="ECO:0000259" key="8">
    <source>
        <dbReference type="Pfam" id="PF01467"/>
    </source>
</evidence>
<keyword evidence="6" id="KW-0119">Carbohydrate metabolism</keyword>
<keyword evidence="10" id="KW-1185">Reference proteome</keyword>
<keyword evidence="5" id="KW-0067">ATP-binding</keyword>
<evidence type="ECO:0000256" key="6">
    <source>
        <dbReference type="ARBA" id="ARBA00023277"/>
    </source>
</evidence>
<dbReference type="InterPro" id="IPR011914">
    <property type="entry name" value="RfaE_dom_II"/>
</dbReference>
<evidence type="ECO:0000256" key="1">
    <source>
        <dbReference type="ARBA" id="ARBA00012519"/>
    </source>
</evidence>
<feature type="domain" description="Cytidyltransferase-like" evidence="8">
    <location>
        <begin position="30"/>
        <end position="155"/>
    </location>
</feature>
<dbReference type="SUPFAM" id="SSF52374">
    <property type="entry name" value="Nucleotidylyl transferase"/>
    <property type="match status" value="1"/>
</dbReference>
<dbReference type="GO" id="GO:0016779">
    <property type="term" value="F:nucleotidyltransferase activity"/>
    <property type="evidence" value="ECO:0007669"/>
    <property type="project" value="UniProtKB-KW"/>
</dbReference>
<evidence type="ECO:0000313" key="9">
    <source>
        <dbReference type="EMBL" id="MBD1363064.1"/>
    </source>
</evidence>
<protein>
    <recommendedName>
        <fullName evidence="1">D-glycero-beta-D-manno-heptose 1-phosphate adenylyltransferase</fullName>
        <ecNumber evidence="1">2.7.7.70</ecNumber>
    </recommendedName>
</protein>
<gene>
    <name evidence="9" type="primary">rfaE2</name>
    <name evidence="9" type="ORF">IDJ77_04505</name>
</gene>
<evidence type="ECO:0000256" key="4">
    <source>
        <dbReference type="ARBA" id="ARBA00022741"/>
    </source>
</evidence>
<organism evidence="9 10">
    <name type="scientific">Mucilaginibacter pankratovii</name>
    <dbReference type="NCBI Taxonomy" id="2772110"/>
    <lineage>
        <taxon>Bacteria</taxon>
        <taxon>Pseudomonadati</taxon>
        <taxon>Bacteroidota</taxon>
        <taxon>Sphingobacteriia</taxon>
        <taxon>Sphingobacteriales</taxon>
        <taxon>Sphingobacteriaceae</taxon>
        <taxon>Mucilaginibacter</taxon>
    </lineage>
</organism>
<evidence type="ECO:0000256" key="2">
    <source>
        <dbReference type="ARBA" id="ARBA00022679"/>
    </source>
</evidence>
<dbReference type="InterPro" id="IPR004821">
    <property type="entry name" value="Cyt_trans-like"/>
</dbReference>
<comment type="caution">
    <text evidence="9">The sequence shown here is derived from an EMBL/GenBank/DDBJ whole genome shotgun (WGS) entry which is preliminary data.</text>
</comment>
<name>A0ABR7WNX0_9SPHI</name>
<keyword evidence="4" id="KW-0547">Nucleotide-binding</keyword>
<sequence length="160" mass="17518">MEYIQNKIYHSSDISPTIKSWKSGNKTIVFTNGVFDILHIGHITYLAEAFELGDKLVIGLNADASVKRLKGENRPINNQDNRAKLLAALFFVDAVVVFDEDTPKELITIILPDVLVKGADYSIENIVGASEVLANGGSVKTIDFVNGHSSTSLIEKMRAV</sequence>
<dbReference type="EMBL" id="JACWMY010000002">
    <property type="protein sequence ID" value="MBD1363064.1"/>
    <property type="molecule type" value="Genomic_DNA"/>
</dbReference>
<dbReference type="PANTHER" id="PTHR43793:SF2">
    <property type="entry name" value="BIFUNCTIONAL PROTEIN HLDE"/>
    <property type="match status" value="1"/>
</dbReference>
<comment type="catalytic activity">
    <reaction evidence="7">
        <text>D-glycero-beta-D-manno-heptose 1-phosphate + ATP + H(+) = ADP-D-glycero-beta-D-manno-heptose + diphosphate</text>
        <dbReference type="Rhea" id="RHEA:27465"/>
        <dbReference type="ChEBI" id="CHEBI:15378"/>
        <dbReference type="ChEBI" id="CHEBI:30616"/>
        <dbReference type="ChEBI" id="CHEBI:33019"/>
        <dbReference type="ChEBI" id="CHEBI:59967"/>
        <dbReference type="ChEBI" id="CHEBI:61593"/>
        <dbReference type="EC" id="2.7.7.70"/>
    </reaction>
</comment>
<dbReference type="Gene3D" id="3.40.50.620">
    <property type="entry name" value="HUPs"/>
    <property type="match status" value="1"/>
</dbReference>
<dbReference type="EC" id="2.7.7.70" evidence="1"/>
<evidence type="ECO:0000256" key="3">
    <source>
        <dbReference type="ARBA" id="ARBA00022695"/>
    </source>
</evidence>
<dbReference type="NCBIfam" id="TIGR00125">
    <property type="entry name" value="cyt_tran_rel"/>
    <property type="match status" value="1"/>
</dbReference>
<evidence type="ECO:0000256" key="7">
    <source>
        <dbReference type="ARBA" id="ARBA00047428"/>
    </source>
</evidence>
<accession>A0ABR7WNX0</accession>
<keyword evidence="2" id="KW-0808">Transferase</keyword>
<evidence type="ECO:0000313" key="10">
    <source>
        <dbReference type="Proteomes" id="UP000606600"/>
    </source>
</evidence>
<dbReference type="NCBIfam" id="TIGR02199">
    <property type="entry name" value="rfaE_dom_II"/>
    <property type="match status" value="1"/>
</dbReference>
<dbReference type="Proteomes" id="UP000606600">
    <property type="component" value="Unassembled WGS sequence"/>
</dbReference>
<dbReference type="InterPro" id="IPR014729">
    <property type="entry name" value="Rossmann-like_a/b/a_fold"/>
</dbReference>
<reference evidence="9 10" key="1">
    <citation type="submission" date="2020-09" db="EMBL/GenBank/DDBJ databases">
        <title>Novel species of Mucilaginibacter isolated from a glacier on the Tibetan Plateau.</title>
        <authorList>
            <person name="Liu Q."/>
            <person name="Xin Y.-H."/>
        </authorList>
    </citation>
    <scope>NUCLEOTIDE SEQUENCE [LARGE SCALE GENOMIC DNA]</scope>
    <source>
        <strain evidence="9 10">ZT4R22</strain>
    </source>
</reference>
<evidence type="ECO:0000256" key="5">
    <source>
        <dbReference type="ARBA" id="ARBA00022840"/>
    </source>
</evidence>